<organism evidence="1">
    <name type="scientific">Myoviridae sp. ctkfK18</name>
    <dbReference type="NCBI Taxonomy" id="2825165"/>
    <lineage>
        <taxon>Viruses</taxon>
        <taxon>Duplodnaviria</taxon>
        <taxon>Heunggongvirae</taxon>
        <taxon>Uroviricota</taxon>
        <taxon>Caudoviricetes</taxon>
    </lineage>
</organism>
<accession>A0A8S5VGC3</accession>
<name>A0A8S5VGC3_9CAUD</name>
<evidence type="ECO:0000313" key="1">
    <source>
        <dbReference type="EMBL" id="DAG05833.1"/>
    </source>
</evidence>
<reference evidence="1" key="1">
    <citation type="journal article" date="2021" name="Proc. Natl. Acad. Sci. U.S.A.">
        <title>A Catalog of Tens of Thousands of Viruses from Human Metagenomes Reveals Hidden Associations with Chronic Diseases.</title>
        <authorList>
            <person name="Tisza M.J."/>
            <person name="Buck C.B."/>
        </authorList>
    </citation>
    <scope>NUCLEOTIDE SEQUENCE</scope>
    <source>
        <strain evidence="1">CtkfK18</strain>
    </source>
</reference>
<dbReference type="EMBL" id="BK016265">
    <property type="protein sequence ID" value="DAG05833.1"/>
    <property type="molecule type" value="Genomic_DNA"/>
</dbReference>
<proteinExistence type="predicted"/>
<sequence length="722" mass="80804">MNEINYFSPELLKSMNPALESMSSFSKSGATSFGGDNWALIGTFSQESVGKLNALMSAYKTFGLTSGHITQKQAEDIYMENLNNGIDKFVKECVVSSKRFGQLPAEIQAIMKPLQNMKNSVESRLDKLSEADSKSVKFALNFEKKQVTNAMEKVLFGVCSNLIDRELNANPFAPAMESGYSYQQTIPYPKLEAPVQWVNSAATVYPKVAKVKSLLNPFTSVVIHSQEIWYVPYDENNIKQLDKAVKREDLFSVMDPAKAGFDMDAFFGSQTRELTVLDSDFNKIIDFQKTPVYNPENNTLTNGGAVKTTWKTGSDLKPFLGADEQVRSDFRITGIAVTGEPKWATQELYDLRSGKVLADAFAEMYDKGKVLPWEYKPGKIYFISLLWDGQPQHLTVSVSKSDNAMPDIKAIKFEFKMNDLFNQFKTRLDIEIRTRRTVLSAGAVVRKDIPNLAEHFSIIDERQGGSILTKLTNLTAEKSAHEKEFVWFKGYTDMTERLAEEYKVTPYTKNSTTLYCEMSTDLDIKGEVNKDQAIRYALGNALRGIKAKLDIRANSNIDVQTNMLGHTASLLALDNFVTPVVGTVNEESNGQFLGVAQQARTSVLTLGTDTNNPVNSVVVGTDKNDMSADPYATTPVVGTPIQWKAPEDVEYMMYVIPEYKETNLETHMLVETPTKVQADGNFRSARRPFVPNIQIEYTAKFFIARESSAKFYVKGINVHYAG</sequence>
<protein>
    <submittedName>
        <fullName evidence="1">Uncharacterized protein</fullName>
    </submittedName>
</protein>